<dbReference type="GO" id="GO:0007165">
    <property type="term" value="P:signal transduction"/>
    <property type="evidence" value="ECO:0007669"/>
    <property type="project" value="UniProtKB-KW"/>
</dbReference>
<keyword evidence="7 8" id="KW-0807">Transducer</keyword>
<accession>A0A9P0AMB1</accession>
<dbReference type="PANTHER" id="PTHR21143:SF104">
    <property type="entry name" value="GUSTATORY RECEPTOR 8A-RELATED"/>
    <property type="match status" value="1"/>
</dbReference>
<evidence type="ECO:0000256" key="4">
    <source>
        <dbReference type="ARBA" id="ARBA00022989"/>
    </source>
</evidence>
<keyword evidence="4 8" id="KW-1133">Transmembrane helix</keyword>
<dbReference type="EMBL" id="OU963868">
    <property type="protein sequence ID" value="CAH0393555.1"/>
    <property type="molecule type" value="Genomic_DNA"/>
</dbReference>
<organism evidence="9 10">
    <name type="scientific">Bemisia tabaci</name>
    <name type="common">Sweetpotato whitefly</name>
    <name type="synonym">Aleurodes tabaci</name>
    <dbReference type="NCBI Taxonomy" id="7038"/>
    <lineage>
        <taxon>Eukaryota</taxon>
        <taxon>Metazoa</taxon>
        <taxon>Ecdysozoa</taxon>
        <taxon>Arthropoda</taxon>
        <taxon>Hexapoda</taxon>
        <taxon>Insecta</taxon>
        <taxon>Pterygota</taxon>
        <taxon>Neoptera</taxon>
        <taxon>Paraneoptera</taxon>
        <taxon>Hemiptera</taxon>
        <taxon>Sternorrhyncha</taxon>
        <taxon>Aleyrodoidea</taxon>
        <taxon>Aleyrodidae</taxon>
        <taxon>Aleyrodinae</taxon>
        <taxon>Bemisia</taxon>
    </lineage>
</organism>
<dbReference type="GO" id="GO:0030425">
    <property type="term" value="C:dendrite"/>
    <property type="evidence" value="ECO:0007669"/>
    <property type="project" value="TreeGrafter"/>
</dbReference>
<dbReference type="GO" id="GO:0005886">
    <property type="term" value="C:plasma membrane"/>
    <property type="evidence" value="ECO:0007669"/>
    <property type="project" value="UniProtKB-SubCell"/>
</dbReference>
<name>A0A9P0AMB1_BEMTA</name>
<evidence type="ECO:0000256" key="6">
    <source>
        <dbReference type="ARBA" id="ARBA00023170"/>
    </source>
</evidence>
<dbReference type="InterPro" id="IPR013604">
    <property type="entry name" value="7TM_chemorcpt"/>
</dbReference>
<feature type="transmembrane region" description="Helical" evidence="8">
    <location>
        <begin position="190"/>
        <end position="211"/>
    </location>
</feature>
<comment type="subcellular location">
    <subcellularLocation>
        <location evidence="1 8">Cell membrane</location>
        <topology evidence="1 8">Multi-pass membrane protein</topology>
    </subcellularLocation>
</comment>
<comment type="function">
    <text evidence="8">Gustatory receptor which mediates acceptance or avoidance behavior, depending on its substrates.</text>
</comment>
<comment type="similarity">
    <text evidence="8">Belongs to the insect chemoreceptor superfamily. Gustatory receptor (GR) family.</text>
</comment>
<keyword evidence="5 8" id="KW-0472">Membrane</keyword>
<dbReference type="PANTHER" id="PTHR21143">
    <property type="entry name" value="INVERTEBRATE GUSTATORY RECEPTOR"/>
    <property type="match status" value="1"/>
</dbReference>
<dbReference type="GO" id="GO:0007635">
    <property type="term" value="P:chemosensory behavior"/>
    <property type="evidence" value="ECO:0007669"/>
    <property type="project" value="TreeGrafter"/>
</dbReference>
<feature type="transmembrane region" description="Helical" evidence="8">
    <location>
        <begin position="100"/>
        <end position="124"/>
    </location>
</feature>
<evidence type="ECO:0000313" key="10">
    <source>
        <dbReference type="Proteomes" id="UP001152759"/>
    </source>
</evidence>
<evidence type="ECO:0000256" key="3">
    <source>
        <dbReference type="ARBA" id="ARBA00022692"/>
    </source>
</evidence>
<sequence length="433" mass="49046">MSLSVYNAQFIKKGPGLQLSKPWGKGTKDAKKLDLAHIEASLRPIFRLSKYVGLTPYSLSTLRTTRYGRIQTVLVILFISSLNTYMFLRDWREVGWARKSLSAGFVGCCELLLLNAAACLDLAYNLLFSERKKDLLRKLYSVNLRMRVFGLHPKRDVLTERLENYVAAAFIACQIALDSHVLFSCKCEEFVPLILSYPAYIILFISFFQYVKVLTAVRLKFECVNATLLEQLAANETRWTRHRQYLWARCWSASVQPLVTAHALLRQTCRQLNLAFGPETLAIFAVVFIIVTSNSYYTIYLALRKAAEEDAFFNLYYGCFTVALLATISYVVGKTSAVCMQANSTARIIHQLLLSNVRDKVKNELQLFSLQLIHEKVNFTACGFFPLDLSVLFNTISSVVTYLIILIQLQISTQESSVFKVAMKNNATAATAQ</sequence>
<evidence type="ECO:0000313" key="9">
    <source>
        <dbReference type="EMBL" id="CAH0393555.1"/>
    </source>
</evidence>
<dbReference type="GO" id="GO:0043025">
    <property type="term" value="C:neuronal cell body"/>
    <property type="evidence" value="ECO:0007669"/>
    <property type="project" value="TreeGrafter"/>
</dbReference>
<proteinExistence type="inferred from homology"/>
<keyword evidence="2 8" id="KW-1003">Cell membrane</keyword>
<dbReference type="GO" id="GO:0008049">
    <property type="term" value="P:male courtship behavior"/>
    <property type="evidence" value="ECO:0007669"/>
    <property type="project" value="TreeGrafter"/>
</dbReference>
<dbReference type="Pfam" id="PF08395">
    <property type="entry name" value="7tm_7"/>
    <property type="match status" value="1"/>
</dbReference>
<dbReference type="GO" id="GO:0050909">
    <property type="term" value="P:sensory perception of taste"/>
    <property type="evidence" value="ECO:0007669"/>
    <property type="project" value="InterPro"/>
</dbReference>
<reference evidence="9" key="1">
    <citation type="submission" date="2021-12" db="EMBL/GenBank/DDBJ databases">
        <authorList>
            <person name="King R."/>
        </authorList>
    </citation>
    <scope>NUCLEOTIDE SEQUENCE</scope>
</reference>
<gene>
    <name evidence="9" type="ORF">BEMITA_LOCUS11940</name>
</gene>
<feature type="transmembrane region" description="Helical" evidence="8">
    <location>
        <begin position="315"/>
        <end position="333"/>
    </location>
</feature>
<keyword evidence="10" id="KW-1185">Reference proteome</keyword>
<dbReference type="Proteomes" id="UP001152759">
    <property type="component" value="Chromosome 7"/>
</dbReference>
<protein>
    <recommendedName>
        <fullName evidence="8">Gustatory receptor</fullName>
    </recommendedName>
</protein>
<keyword evidence="3 8" id="KW-0812">Transmembrane</keyword>
<dbReference type="AlphaFoldDB" id="A0A9P0AMB1"/>
<evidence type="ECO:0000256" key="5">
    <source>
        <dbReference type="ARBA" id="ARBA00023136"/>
    </source>
</evidence>
<evidence type="ECO:0000256" key="7">
    <source>
        <dbReference type="ARBA" id="ARBA00023224"/>
    </source>
</evidence>
<keyword evidence="6 8" id="KW-0675">Receptor</keyword>
<evidence type="ECO:0000256" key="8">
    <source>
        <dbReference type="RuleBase" id="RU363108"/>
    </source>
</evidence>
<feature type="transmembrane region" description="Helical" evidence="8">
    <location>
        <begin position="70"/>
        <end position="88"/>
    </location>
</feature>
<comment type="caution">
    <text evidence="8">Lacks conserved residue(s) required for the propagation of feature annotation.</text>
</comment>
<evidence type="ECO:0000256" key="2">
    <source>
        <dbReference type="ARBA" id="ARBA00022475"/>
    </source>
</evidence>
<evidence type="ECO:0000256" key="1">
    <source>
        <dbReference type="ARBA" id="ARBA00004651"/>
    </source>
</evidence>
<dbReference type="GO" id="GO:0030424">
    <property type="term" value="C:axon"/>
    <property type="evidence" value="ECO:0007669"/>
    <property type="project" value="TreeGrafter"/>
</dbReference>